<dbReference type="Proteomes" id="UP000299102">
    <property type="component" value="Unassembled WGS sequence"/>
</dbReference>
<reference evidence="1 2" key="1">
    <citation type="journal article" date="2019" name="Commun. Biol.">
        <title>The bagworm genome reveals a unique fibroin gene that provides high tensile strength.</title>
        <authorList>
            <person name="Kono N."/>
            <person name="Nakamura H."/>
            <person name="Ohtoshi R."/>
            <person name="Tomita M."/>
            <person name="Numata K."/>
            <person name="Arakawa K."/>
        </authorList>
    </citation>
    <scope>NUCLEOTIDE SEQUENCE [LARGE SCALE GENOMIC DNA]</scope>
</reference>
<protein>
    <submittedName>
        <fullName evidence="1">Uncharacterized protein</fullName>
    </submittedName>
</protein>
<gene>
    <name evidence="1" type="ORF">EVAR_82839_1</name>
</gene>
<dbReference type="AlphaFoldDB" id="A0A4C1V2K2"/>
<dbReference type="EMBL" id="BGZK01000268">
    <property type="protein sequence ID" value="GBP33001.1"/>
    <property type="molecule type" value="Genomic_DNA"/>
</dbReference>
<evidence type="ECO:0000313" key="2">
    <source>
        <dbReference type="Proteomes" id="UP000299102"/>
    </source>
</evidence>
<sequence>MFYRVIAAPAPAPLRSLDYDKLSGPRLRAPATDAAPSARRSRILCHVHITHLQASVNQGPEREDKGKAAALPHHTTRYMLKKQNLDCRPSTLSPPHSGTMTTFRSDRSACTLKHGTSILTSQKLEIMGQFARGKDRNRRIPVERKQDQLLNKNGGGLAIKRSVFEPGGTGFDSDHGRIDR</sequence>
<comment type="caution">
    <text evidence="1">The sequence shown here is derived from an EMBL/GenBank/DDBJ whole genome shotgun (WGS) entry which is preliminary data.</text>
</comment>
<name>A0A4C1V2K2_EUMVA</name>
<organism evidence="1 2">
    <name type="scientific">Eumeta variegata</name>
    <name type="common">Bagworm moth</name>
    <name type="synonym">Eumeta japonica</name>
    <dbReference type="NCBI Taxonomy" id="151549"/>
    <lineage>
        <taxon>Eukaryota</taxon>
        <taxon>Metazoa</taxon>
        <taxon>Ecdysozoa</taxon>
        <taxon>Arthropoda</taxon>
        <taxon>Hexapoda</taxon>
        <taxon>Insecta</taxon>
        <taxon>Pterygota</taxon>
        <taxon>Neoptera</taxon>
        <taxon>Endopterygota</taxon>
        <taxon>Lepidoptera</taxon>
        <taxon>Glossata</taxon>
        <taxon>Ditrysia</taxon>
        <taxon>Tineoidea</taxon>
        <taxon>Psychidae</taxon>
        <taxon>Oiketicinae</taxon>
        <taxon>Eumeta</taxon>
    </lineage>
</organism>
<evidence type="ECO:0000313" key="1">
    <source>
        <dbReference type="EMBL" id="GBP33001.1"/>
    </source>
</evidence>
<keyword evidence="2" id="KW-1185">Reference proteome</keyword>
<accession>A0A4C1V2K2</accession>
<proteinExistence type="predicted"/>